<dbReference type="GO" id="GO:1990961">
    <property type="term" value="P:xenobiotic detoxification by transmembrane export across the plasma membrane"/>
    <property type="evidence" value="ECO:0007669"/>
    <property type="project" value="InterPro"/>
</dbReference>
<feature type="transmembrane region" description="Helical" evidence="7">
    <location>
        <begin position="269"/>
        <end position="297"/>
    </location>
</feature>
<evidence type="ECO:0000256" key="1">
    <source>
        <dbReference type="ARBA" id="ARBA00004141"/>
    </source>
</evidence>
<feature type="transmembrane region" description="Helical" evidence="7">
    <location>
        <begin position="214"/>
        <end position="232"/>
    </location>
</feature>
<evidence type="ECO:0000256" key="5">
    <source>
        <dbReference type="ARBA" id="ARBA00023136"/>
    </source>
</evidence>
<keyword evidence="9" id="KW-1185">Reference proteome</keyword>
<dbReference type="InterPro" id="IPR045069">
    <property type="entry name" value="MATE_euk"/>
</dbReference>
<evidence type="ECO:0000256" key="3">
    <source>
        <dbReference type="ARBA" id="ARBA00022692"/>
    </source>
</evidence>
<feature type="transmembrane region" description="Helical" evidence="7">
    <location>
        <begin position="318"/>
        <end position="336"/>
    </location>
</feature>
<dbReference type="GO" id="GO:0042910">
    <property type="term" value="F:xenobiotic transmembrane transporter activity"/>
    <property type="evidence" value="ECO:0007669"/>
    <property type="project" value="InterPro"/>
</dbReference>
<dbReference type="CDD" id="cd13132">
    <property type="entry name" value="MATE_eukaryotic"/>
    <property type="match status" value="1"/>
</dbReference>
<comment type="subcellular location">
    <subcellularLocation>
        <location evidence="1">Membrane</location>
        <topology evidence="1">Multi-pass membrane protein</topology>
    </subcellularLocation>
</comment>
<dbReference type="InterPro" id="IPR002528">
    <property type="entry name" value="MATE_fam"/>
</dbReference>
<feature type="transmembrane region" description="Helical" evidence="7">
    <location>
        <begin position="173"/>
        <end position="194"/>
    </location>
</feature>
<comment type="similarity">
    <text evidence="2">Belongs to the multi antimicrobial extrusion (MATE) (TC 2.A.66.1) family.</text>
</comment>
<name>A0A9W7ZN06_9FUNG</name>
<evidence type="ECO:0000256" key="6">
    <source>
        <dbReference type="SAM" id="MobiDB-lite"/>
    </source>
</evidence>
<dbReference type="Proteomes" id="UP001150569">
    <property type="component" value="Unassembled WGS sequence"/>
</dbReference>
<feature type="transmembrane region" description="Helical" evidence="7">
    <location>
        <begin position="389"/>
        <end position="416"/>
    </location>
</feature>
<keyword evidence="3 7" id="KW-0812">Transmembrane</keyword>
<evidence type="ECO:0000256" key="2">
    <source>
        <dbReference type="ARBA" id="ARBA00010199"/>
    </source>
</evidence>
<dbReference type="GO" id="GO:0016020">
    <property type="term" value="C:membrane"/>
    <property type="evidence" value="ECO:0007669"/>
    <property type="project" value="UniProtKB-SubCell"/>
</dbReference>
<gene>
    <name evidence="8" type="primary">ERC1_9</name>
    <name evidence="8" type="ORF">IWQ60_009898</name>
</gene>
<keyword evidence="4 7" id="KW-1133">Transmembrane helix</keyword>
<reference evidence="8" key="1">
    <citation type="submission" date="2022-07" db="EMBL/GenBank/DDBJ databases">
        <title>Phylogenomic reconstructions and comparative analyses of Kickxellomycotina fungi.</title>
        <authorList>
            <person name="Reynolds N.K."/>
            <person name="Stajich J.E."/>
            <person name="Barry K."/>
            <person name="Grigoriev I.V."/>
            <person name="Crous P."/>
            <person name="Smith M.E."/>
        </authorList>
    </citation>
    <scope>NUCLEOTIDE SEQUENCE</scope>
    <source>
        <strain evidence="8">RSA 861</strain>
    </source>
</reference>
<evidence type="ECO:0000313" key="9">
    <source>
        <dbReference type="Proteomes" id="UP001150569"/>
    </source>
</evidence>
<comment type="caution">
    <text evidence="8">The sequence shown here is derived from an EMBL/GenBank/DDBJ whole genome shotgun (WGS) entry which is preliminary data.</text>
</comment>
<dbReference type="Pfam" id="PF01554">
    <property type="entry name" value="MatE"/>
    <property type="match status" value="2"/>
</dbReference>
<feature type="transmembrane region" description="Helical" evidence="7">
    <location>
        <begin position="128"/>
        <end position="153"/>
    </location>
</feature>
<dbReference type="PANTHER" id="PTHR11206">
    <property type="entry name" value="MULTIDRUG RESISTANCE PROTEIN"/>
    <property type="match status" value="1"/>
</dbReference>
<organism evidence="8 9">
    <name type="scientific">Tieghemiomyces parasiticus</name>
    <dbReference type="NCBI Taxonomy" id="78921"/>
    <lineage>
        <taxon>Eukaryota</taxon>
        <taxon>Fungi</taxon>
        <taxon>Fungi incertae sedis</taxon>
        <taxon>Zoopagomycota</taxon>
        <taxon>Kickxellomycotina</taxon>
        <taxon>Dimargaritomycetes</taxon>
        <taxon>Dimargaritales</taxon>
        <taxon>Dimargaritaceae</taxon>
        <taxon>Tieghemiomyces</taxon>
    </lineage>
</organism>
<feature type="transmembrane region" description="Helical" evidence="7">
    <location>
        <begin position="98"/>
        <end position="122"/>
    </location>
</feature>
<feature type="transmembrane region" description="Helical" evidence="7">
    <location>
        <begin position="495"/>
        <end position="517"/>
    </location>
</feature>
<evidence type="ECO:0000256" key="4">
    <source>
        <dbReference type="ARBA" id="ARBA00022989"/>
    </source>
</evidence>
<feature type="transmembrane region" description="Helical" evidence="7">
    <location>
        <begin position="244"/>
        <end position="263"/>
    </location>
</feature>
<evidence type="ECO:0000313" key="8">
    <source>
        <dbReference type="EMBL" id="KAJ1911941.1"/>
    </source>
</evidence>
<dbReference type="NCBIfam" id="TIGR00797">
    <property type="entry name" value="matE"/>
    <property type="match status" value="1"/>
</dbReference>
<dbReference type="GO" id="GO:0015297">
    <property type="term" value="F:antiporter activity"/>
    <property type="evidence" value="ECO:0007669"/>
    <property type="project" value="InterPro"/>
</dbReference>
<dbReference type="OrthoDB" id="2126698at2759"/>
<proteinExistence type="inferred from homology"/>
<accession>A0A9W7ZN06</accession>
<protein>
    <submittedName>
        <fullName evidence="8">Ethionine resistance protein</fullName>
    </submittedName>
</protein>
<evidence type="ECO:0000256" key="7">
    <source>
        <dbReference type="SAM" id="Phobius"/>
    </source>
</evidence>
<keyword evidence="5 7" id="KW-0472">Membrane</keyword>
<dbReference type="AlphaFoldDB" id="A0A9W7ZN06"/>
<dbReference type="EMBL" id="JANBPT010000878">
    <property type="protein sequence ID" value="KAJ1911941.1"/>
    <property type="molecule type" value="Genomic_DNA"/>
</dbReference>
<sequence length="543" mass="59045">MATPDQRLAEPPGVAEPPGSVYAVDHNGQVPNETDALLSSRPFDPYRSIGQSEACSPPGDRSPTVHSEDNPLTTPDRSWPAWFTWDSYRRETALLARLTYPVVFAYLLQYSVNVASVFSLGHLGANELAAAALASMFATITGWAVGIGLATALDTLCSQSFTGTQDLHVVGTYLQRGIIVITACHIPIVLLWWHSEAILLLAHQDPDIAHLSGVYLRYQMLGCLPGLLFECVKRFLQAQGIMHASTLVLCFVAPLNIALNYALVWWEPVALGFIGAPLATSISYWLMFILLCLYTAYIDGYQAWGGWSWKAFTKLGQFLRLGLPGVLMICTEWWAFECVALAVSYFGNAPLAAQSVIMTTTAFSYQIPQGVGVACSNRVGNLLGANRPVAAQLACFVAFIFAVVLGLGNSLFFVLVGPWWGRVFTSNATVIAMVGDLMVIAALFQVCDGIGCVLGGVFRGQGRQKLGALLCLAAYYVVGLPVGFYLGFFRNLGILGIWVGLCLGVFASSCASIYFYLHTDWNLEVEKCRKRVNEDVSEPVARV</sequence>
<feature type="transmembrane region" description="Helical" evidence="7">
    <location>
        <begin position="466"/>
        <end position="488"/>
    </location>
</feature>
<feature type="region of interest" description="Disordered" evidence="6">
    <location>
        <begin position="1"/>
        <end position="73"/>
    </location>
</feature>